<feature type="transmembrane region" description="Helical" evidence="1">
    <location>
        <begin position="113"/>
        <end position="138"/>
    </location>
</feature>
<keyword evidence="1" id="KW-1133">Transmembrane helix</keyword>
<feature type="transmembrane region" description="Helical" evidence="1">
    <location>
        <begin position="79"/>
        <end position="101"/>
    </location>
</feature>
<organism evidence="2 3">
    <name type="scientific">Rudanella paleaurantiibacter</name>
    <dbReference type="NCBI Taxonomy" id="2614655"/>
    <lineage>
        <taxon>Bacteria</taxon>
        <taxon>Pseudomonadati</taxon>
        <taxon>Bacteroidota</taxon>
        <taxon>Cytophagia</taxon>
        <taxon>Cytophagales</taxon>
        <taxon>Cytophagaceae</taxon>
        <taxon>Rudanella</taxon>
    </lineage>
</organism>
<comment type="caution">
    <text evidence="2">The sequence shown here is derived from an EMBL/GenBank/DDBJ whole genome shotgun (WGS) entry which is preliminary data.</text>
</comment>
<evidence type="ECO:0000313" key="3">
    <source>
        <dbReference type="Proteomes" id="UP000488299"/>
    </source>
</evidence>
<dbReference type="Pfam" id="PF07077">
    <property type="entry name" value="DUF1345"/>
    <property type="match status" value="1"/>
</dbReference>
<evidence type="ECO:0000313" key="2">
    <source>
        <dbReference type="EMBL" id="KAB7730036.1"/>
    </source>
</evidence>
<dbReference type="RefSeq" id="WP_152124652.1">
    <property type="nucleotide sequence ID" value="NZ_WELI01000005.1"/>
</dbReference>
<keyword evidence="3" id="KW-1185">Reference proteome</keyword>
<dbReference type="InterPro" id="IPR009781">
    <property type="entry name" value="DUF1345"/>
</dbReference>
<evidence type="ECO:0000256" key="1">
    <source>
        <dbReference type="SAM" id="Phobius"/>
    </source>
</evidence>
<dbReference type="Proteomes" id="UP000488299">
    <property type="component" value="Unassembled WGS sequence"/>
</dbReference>
<feature type="transmembrane region" description="Helical" evidence="1">
    <location>
        <begin position="41"/>
        <end position="59"/>
    </location>
</feature>
<accession>A0A7J5TY11</accession>
<keyword evidence="1" id="KW-0812">Transmembrane</keyword>
<gene>
    <name evidence="2" type="ORF">F5984_12685</name>
</gene>
<feature type="transmembrane region" description="Helical" evidence="1">
    <location>
        <begin position="194"/>
        <end position="214"/>
    </location>
</feature>
<reference evidence="2 3" key="1">
    <citation type="submission" date="2019-10" db="EMBL/GenBank/DDBJ databases">
        <title>Rudanella paleaurantiibacter sp. nov., isolated from sludge.</title>
        <authorList>
            <person name="Xu S.Q."/>
        </authorList>
    </citation>
    <scope>NUCLEOTIDE SEQUENCE [LARGE SCALE GENOMIC DNA]</scope>
    <source>
        <strain evidence="2 3">HX-22-17</strain>
    </source>
</reference>
<keyword evidence="1" id="KW-0472">Membrane</keyword>
<dbReference type="AlphaFoldDB" id="A0A7J5TY11"/>
<dbReference type="EMBL" id="WELI01000005">
    <property type="protein sequence ID" value="KAB7730036.1"/>
    <property type="molecule type" value="Genomic_DNA"/>
</dbReference>
<sequence length="226" mass="24886">MSVLHAINRLNAHRRLLLSLGVAGLTALALPHALDPATRVIAVWLAYSLSYLILCWITLTTAHPRHLNTLTRTQDLGRIVSFLFVILASFSSLFAIVLLFRSGTDGQGSHQQLHILLSAMVVVCSWMLVHTVFTLHYARLYYEGHTKAGASPKKLGFPGDDEPDYLDFAYFSFVIGMTSQVSDVAIQSKAMRRLALLHGFLAFFFNTSIIALSINTVSNIIGGLAK</sequence>
<protein>
    <submittedName>
        <fullName evidence="2">DUF1345 domain-containing protein</fullName>
    </submittedName>
</protein>
<name>A0A7J5TY11_9BACT</name>
<proteinExistence type="predicted"/>